<name>A0A382I541_9ZZZZ</name>
<sequence>MSPLGQPASSLLRRSLELIEYFSQLGQGAILQLPNPLARDAEPVADLV</sequence>
<proteinExistence type="predicted"/>
<accession>A0A382I541</accession>
<dbReference type="EMBL" id="UINC01065088">
    <property type="protein sequence ID" value="SVB94379.1"/>
    <property type="molecule type" value="Genomic_DNA"/>
</dbReference>
<dbReference type="AlphaFoldDB" id="A0A382I541"/>
<gene>
    <name evidence="1" type="ORF">METZ01_LOCUS247233</name>
</gene>
<reference evidence="1" key="1">
    <citation type="submission" date="2018-05" db="EMBL/GenBank/DDBJ databases">
        <authorList>
            <person name="Lanie J.A."/>
            <person name="Ng W.-L."/>
            <person name="Kazmierczak K.M."/>
            <person name="Andrzejewski T.M."/>
            <person name="Davidsen T.M."/>
            <person name="Wayne K.J."/>
            <person name="Tettelin H."/>
            <person name="Glass J.I."/>
            <person name="Rusch D."/>
            <person name="Podicherti R."/>
            <person name="Tsui H.-C.T."/>
            <person name="Winkler M.E."/>
        </authorList>
    </citation>
    <scope>NUCLEOTIDE SEQUENCE</scope>
</reference>
<protein>
    <submittedName>
        <fullName evidence="1">Uncharacterized protein</fullName>
    </submittedName>
</protein>
<evidence type="ECO:0000313" key="1">
    <source>
        <dbReference type="EMBL" id="SVB94379.1"/>
    </source>
</evidence>
<organism evidence="1">
    <name type="scientific">marine metagenome</name>
    <dbReference type="NCBI Taxonomy" id="408172"/>
    <lineage>
        <taxon>unclassified sequences</taxon>
        <taxon>metagenomes</taxon>
        <taxon>ecological metagenomes</taxon>
    </lineage>
</organism>